<dbReference type="SMART" id="SM00387">
    <property type="entry name" value="HATPase_c"/>
    <property type="match status" value="1"/>
</dbReference>
<keyword evidence="10" id="KW-0902">Two-component regulatory system</keyword>
<dbReference type="PANTHER" id="PTHR44936:SF10">
    <property type="entry name" value="SENSOR PROTEIN RSTB"/>
    <property type="match status" value="1"/>
</dbReference>
<sequence>MRRVARRVGAQTAAVVAVAVALFAGVAVLSVLDSQHAAQDDSLAAATADPDDVSAPPAGIWLTTVTGTRTTSTPRTPPGLPLRADIDATAADGTTRTTDTRAGGVEYRVRTATRGSTVVQAALDLTTAHAERERLLRALAIAGAAGLVAATAVGVWSGRRAAAPLAEALAVQHRFLADAGHELRTPVTLISTRAQLLRRAVDRPRAALHADVDALVADAAALAAVLDDLLLAADPRQDDDRVPVDLGTVADRAIARLAAAHPGLSATRDDGVPATAVEAVVHGREQALDRAVTALLDNAARHAHSRVVVSVGRDGDHVEVTVTDDGAGIPDSALPHVFDRFSSTGSPVGEQRRYGLGLAIVADIAARHGGSVRARTSRSGALITLRLPTGRPRRASRGRTGRR</sequence>
<evidence type="ECO:0000313" key="13">
    <source>
        <dbReference type="EMBL" id="OLR94749.1"/>
    </source>
</evidence>
<evidence type="ECO:0000259" key="12">
    <source>
        <dbReference type="PROSITE" id="PS50109"/>
    </source>
</evidence>
<keyword evidence="11" id="KW-0812">Transmembrane</keyword>
<keyword evidence="7" id="KW-0547">Nucleotide-binding</keyword>
<dbReference type="InterPro" id="IPR003661">
    <property type="entry name" value="HisK_dim/P_dom"/>
</dbReference>
<evidence type="ECO:0000256" key="7">
    <source>
        <dbReference type="ARBA" id="ARBA00022741"/>
    </source>
</evidence>
<dbReference type="STRING" id="1193682.BJP25_11880"/>
<dbReference type="CDD" id="cd00082">
    <property type="entry name" value="HisKA"/>
    <property type="match status" value="1"/>
</dbReference>
<dbReference type="Pfam" id="PF00512">
    <property type="entry name" value="HisKA"/>
    <property type="match status" value="1"/>
</dbReference>
<dbReference type="SUPFAM" id="SSF47384">
    <property type="entry name" value="Homodimeric domain of signal transducing histidine kinase"/>
    <property type="match status" value="1"/>
</dbReference>
<evidence type="ECO:0000256" key="11">
    <source>
        <dbReference type="SAM" id="Phobius"/>
    </source>
</evidence>
<dbReference type="Proteomes" id="UP000186040">
    <property type="component" value="Unassembled WGS sequence"/>
</dbReference>
<feature type="transmembrane region" description="Helical" evidence="11">
    <location>
        <begin position="12"/>
        <end position="32"/>
    </location>
</feature>
<dbReference type="InterPro" id="IPR036097">
    <property type="entry name" value="HisK_dim/P_sf"/>
</dbReference>
<evidence type="ECO:0000256" key="5">
    <source>
        <dbReference type="ARBA" id="ARBA00022553"/>
    </source>
</evidence>
<keyword evidence="9" id="KW-0067">ATP-binding</keyword>
<evidence type="ECO:0000256" key="10">
    <source>
        <dbReference type="ARBA" id="ARBA00023012"/>
    </source>
</evidence>
<evidence type="ECO:0000256" key="1">
    <source>
        <dbReference type="ARBA" id="ARBA00000085"/>
    </source>
</evidence>
<dbReference type="GO" id="GO:0005524">
    <property type="term" value="F:ATP binding"/>
    <property type="evidence" value="ECO:0007669"/>
    <property type="project" value="UniProtKB-KW"/>
</dbReference>
<dbReference type="PROSITE" id="PS50109">
    <property type="entry name" value="HIS_KIN"/>
    <property type="match status" value="1"/>
</dbReference>
<keyword evidence="11" id="KW-1133">Transmembrane helix</keyword>
<keyword evidence="8" id="KW-0418">Kinase</keyword>
<evidence type="ECO:0000256" key="3">
    <source>
        <dbReference type="ARBA" id="ARBA00012438"/>
    </source>
</evidence>
<dbReference type="InterPro" id="IPR003594">
    <property type="entry name" value="HATPase_dom"/>
</dbReference>
<keyword evidence="5" id="KW-0597">Phosphoprotein</keyword>
<dbReference type="Gene3D" id="3.30.565.10">
    <property type="entry name" value="Histidine kinase-like ATPase, C-terminal domain"/>
    <property type="match status" value="1"/>
</dbReference>
<comment type="caution">
    <text evidence="13">The sequence shown here is derived from an EMBL/GenBank/DDBJ whole genome shotgun (WGS) entry which is preliminary data.</text>
</comment>
<keyword evidence="14" id="KW-1185">Reference proteome</keyword>
<feature type="domain" description="Histidine kinase" evidence="12">
    <location>
        <begin position="178"/>
        <end position="391"/>
    </location>
</feature>
<evidence type="ECO:0000256" key="6">
    <source>
        <dbReference type="ARBA" id="ARBA00022679"/>
    </source>
</evidence>
<comment type="subcellular location">
    <subcellularLocation>
        <location evidence="2">Cell membrane</location>
        <topology evidence="2">Multi-pass membrane protein</topology>
    </subcellularLocation>
</comment>
<dbReference type="Pfam" id="PF02518">
    <property type="entry name" value="HATPase_c"/>
    <property type="match status" value="1"/>
</dbReference>
<dbReference type="SUPFAM" id="SSF55874">
    <property type="entry name" value="ATPase domain of HSP90 chaperone/DNA topoisomerase II/histidine kinase"/>
    <property type="match status" value="1"/>
</dbReference>
<dbReference type="EC" id="2.7.13.3" evidence="3"/>
<dbReference type="Gene3D" id="1.10.287.130">
    <property type="match status" value="1"/>
</dbReference>
<gene>
    <name evidence="13" type="ORF">BJP25_11880</name>
</gene>
<dbReference type="GO" id="GO:0005886">
    <property type="term" value="C:plasma membrane"/>
    <property type="evidence" value="ECO:0007669"/>
    <property type="project" value="UniProtKB-SubCell"/>
</dbReference>
<protein>
    <recommendedName>
        <fullName evidence="3">histidine kinase</fullName>
        <ecNumber evidence="3">2.7.13.3</ecNumber>
    </recommendedName>
</protein>
<dbReference type="AlphaFoldDB" id="A0A1Q9LRV0"/>
<keyword evidence="11" id="KW-0472">Membrane</keyword>
<evidence type="ECO:0000256" key="2">
    <source>
        <dbReference type="ARBA" id="ARBA00004651"/>
    </source>
</evidence>
<dbReference type="InterPro" id="IPR036890">
    <property type="entry name" value="HATPase_C_sf"/>
</dbReference>
<evidence type="ECO:0000256" key="4">
    <source>
        <dbReference type="ARBA" id="ARBA00022475"/>
    </source>
</evidence>
<keyword evidence="4" id="KW-1003">Cell membrane</keyword>
<dbReference type="SMART" id="SM00388">
    <property type="entry name" value="HisKA"/>
    <property type="match status" value="1"/>
</dbReference>
<keyword evidence="6" id="KW-0808">Transferase</keyword>
<organism evidence="13 14">
    <name type="scientific">Actinokineospora bangkokensis</name>
    <dbReference type="NCBI Taxonomy" id="1193682"/>
    <lineage>
        <taxon>Bacteria</taxon>
        <taxon>Bacillati</taxon>
        <taxon>Actinomycetota</taxon>
        <taxon>Actinomycetes</taxon>
        <taxon>Pseudonocardiales</taxon>
        <taxon>Pseudonocardiaceae</taxon>
        <taxon>Actinokineospora</taxon>
    </lineage>
</organism>
<evidence type="ECO:0000256" key="8">
    <source>
        <dbReference type="ARBA" id="ARBA00022777"/>
    </source>
</evidence>
<evidence type="ECO:0000256" key="9">
    <source>
        <dbReference type="ARBA" id="ARBA00022840"/>
    </source>
</evidence>
<dbReference type="InterPro" id="IPR004358">
    <property type="entry name" value="Sig_transdc_His_kin-like_C"/>
</dbReference>
<dbReference type="InterPro" id="IPR050980">
    <property type="entry name" value="2C_sensor_his_kinase"/>
</dbReference>
<dbReference type="InterPro" id="IPR005467">
    <property type="entry name" value="His_kinase_dom"/>
</dbReference>
<dbReference type="GO" id="GO:0000155">
    <property type="term" value="F:phosphorelay sensor kinase activity"/>
    <property type="evidence" value="ECO:0007669"/>
    <property type="project" value="InterPro"/>
</dbReference>
<name>A0A1Q9LRV0_9PSEU</name>
<dbReference type="EMBL" id="MKQR01000007">
    <property type="protein sequence ID" value="OLR94749.1"/>
    <property type="molecule type" value="Genomic_DNA"/>
</dbReference>
<dbReference type="PANTHER" id="PTHR44936">
    <property type="entry name" value="SENSOR PROTEIN CREC"/>
    <property type="match status" value="1"/>
</dbReference>
<proteinExistence type="predicted"/>
<dbReference type="PRINTS" id="PR00344">
    <property type="entry name" value="BCTRLSENSOR"/>
</dbReference>
<reference evidence="13 14" key="1">
    <citation type="submission" date="2016-10" db="EMBL/GenBank/DDBJ databases">
        <title>The Draft Genome Sequence of Actinokineospora bangkokensis 44EHWT reveals the biosynthetic pathway of antifungal compounds Thailandins with unusual extender unit butylmalonyl-CoA.</title>
        <authorList>
            <person name="Greule A."/>
            <person name="Intra B."/>
            <person name="Flemming S."/>
            <person name="Rommel M.G."/>
            <person name="Panbangred W."/>
            <person name="Bechthold A."/>
        </authorList>
    </citation>
    <scope>NUCLEOTIDE SEQUENCE [LARGE SCALE GENOMIC DNA]</scope>
    <source>
        <strain evidence="13 14">44EHW</strain>
    </source>
</reference>
<dbReference type="CDD" id="cd00075">
    <property type="entry name" value="HATPase"/>
    <property type="match status" value="1"/>
</dbReference>
<accession>A0A1Q9LRV0</accession>
<comment type="catalytic activity">
    <reaction evidence="1">
        <text>ATP + protein L-histidine = ADP + protein N-phospho-L-histidine.</text>
        <dbReference type="EC" id="2.7.13.3"/>
    </reaction>
</comment>
<evidence type="ECO:0000313" key="14">
    <source>
        <dbReference type="Proteomes" id="UP000186040"/>
    </source>
</evidence>